<dbReference type="GO" id="GO:0016052">
    <property type="term" value="P:carbohydrate catabolic process"/>
    <property type="evidence" value="ECO:0007669"/>
    <property type="project" value="InterPro"/>
</dbReference>
<dbReference type="Proteomes" id="UP000460318">
    <property type="component" value="Unassembled WGS sequence"/>
</dbReference>
<dbReference type="Pfam" id="PF02065">
    <property type="entry name" value="Melibiase"/>
    <property type="match status" value="1"/>
</dbReference>
<reference evidence="3 4" key="1">
    <citation type="submission" date="2019-12" db="EMBL/GenBank/DDBJ databases">
        <title>Paenibacillus sp. nov., an endophytic bacterium isolated from the stem of Dendrobium.</title>
        <authorList>
            <person name="Zhao R."/>
        </authorList>
    </citation>
    <scope>NUCLEOTIDE SEQUENCE [LARGE SCALE GENOMIC DNA]</scope>
    <source>
        <strain evidence="3 4">HJL G12</strain>
    </source>
</reference>
<comment type="caution">
    <text evidence="3">The sequence shown here is derived from an EMBL/GenBank/DDBJ whole genome shotgun (WGS) entry which is preliminary data.</text>
</comment>
<accession>A0A7X3LFS4</accession>
<name>A0A7X3LFS4_9BACL</name>
<dbReference type="SUPFAM" id="SSF51445">
    <property type="entry name" value="(Trans)glycosidases"/>
    <property type="match status" value="1"/>
</dbReference>
<dbReference type="Gene3D" id="3.20.20.70">
    <property type="entry name" value="Aldolase class I"/>
    <property type="match status" value="1"/>
</dbReference>
<dbReference type="InterPro" id="IPR050985">
    <property type="entry name" value="Alpha-glycosidase_related"/>
</dbReference>
<dbReference type="CDD" id="cd14791">
    <property type="entry name" value="GH36"/>
    <property type="match status" value="1"/>
</dbReference>
<protein>
    <submittedName>
        <fullName evidence="3">Alpha-galactosidase</fullName>
    </submittedName>
</protein>
<evidence type="ECO:0000313" key="3">
    <source>
        <dbReference type="EMBL" id="MWV43986.1"/>
    </source>
</evidence>
<dbReference type="AlphaFoldDB" id="A0A7X3LFS4"/>
<gene>
    <name evidence="3" type="ORF">GRF59_10100</name>
</gene>
<evidence type="ECO:0000313" key="4">
    <source>
        <dbReference type="Proteomes" id="UP000460318"/>
    </source>
</evidence>
<evidence type="ECO:0000256" key="2">
    <source>
        <dbReference type="ARBA" id="ARBA00023295"/>
    </source>
</evidence>
<keyword evidence="1" id="KW-0378">Hydrolase</keyword>
<keyword evidence="2" id="KW-0326">Glycosidase</keyword>
<dbReference type="InterPro" id="IPR002252">
    <property type="entry name" value="Glyco_hydro_36"/>
</dbReference>
<proteinExistence type="predicted"/>
<dbReference type="GO" id="GO:0004557">
    <property type="term" value="F:alpha-galactosidase activity"/>
    <property type="evidence" value="ECO:0007669"/>
    <property type="project" value="InterPro"/>
</dbReference>
<dbReference type="InterPro" id="IPR017853">
    <property type="entry name" value="GH"/>
</dbReference>
<dbReference type="InterPro" id="IPR013785">
    <property type="entry name" value="Aldolase_TIM"/>
</dbReference>
<dbReference type="PANTHER" id="PTHR43053">
    <property type="entry name" value="GLYCOSIDASE FAMILY 31"/>
    <property type="match status" value="1"/>
</dbReference>
<dbReference type="EMBL" id="WUBI01000001">
    <property type="protein sequence ID" value="MWV43986.1"/>
    <property type="molecule type" value="Genomic_DNA"/>
</dbReference>
<dbReference type="RefSeq" id="WP_160497446.1">
    <property type="nucleotide sequence ID" value="NZ_WUBI01000001.1"/>
</dbReference>
<organism evidence="3 4">
    <name type="scientific">Paenibacillus dendrobii</name>
    <dbReference type="NCBI Taxonomy" id="2691084"/>
    <lineage>
        <taxon>Bacteria</taxon>
        <taxon>Bacillati</taxon>
        <taxon>Bacillota</taxon>
        <taxon>Bacilli</taxon>
        <taxon>Bacillales</taxon>
        <taxon>Paenibacillaceae</taxon>
        <taxon>Paenibacillus</taxon>
    </lineage>
</organism>
<sequence length="599" mass="68451">MNNNIMKEHSLSIGKYLFTVYSEDDSFRVILSSQAAAEGVELLHIRIEADAGKRPSPVEIVWHIPAVDVHGYWHPAAYRNRRLHVDWERALVAKATYSAPVGCLFNTMGLNRLTFAYSDAMNAVGMLAGIHEETSVFRCSVKLFTEPTAPFQTYEAVLRLDARELPYYESLNEVQQWWASLPGYEPSYVPEAAKLPVYSTWYSFHQQLNPEEIERQCRLAQELGCGMVIVDDGWQTADNSRGYAYCGDWSVCEDKIPDMRAHVERVHELGLKYMLWYSVPFVGMKSEVWHRFKDKLLAVFEQLGTGVLDPRYPDVREYTIGLYEKAVQEWDLDGFKLDFIDSFSATEETRNKVDPEMDFASVPEAVDRLMSDVMTRLRSMKPDIMIEFRQNYIGPLMKKYGNMLRATDCPNDAVENRIRTIDVRLLSGKTAVHSDMIMWNPNEPVESAALQLINVLFSVPQISVKLDQLPAGHLDMASFWLSFWQEHRDALIDGDLKPGKPDSLYAMVCAETMEKRILCAYDDMVIQVGNHVPERLYVVNGTYHERLVLEICEDLGTTQVEVFDVQGRRIDRFEMSLHSGIHSIRIPGAGLAMIQKGVN</sequence>
<dbReference type="PANTHER" id="PTHR43053:SF3">
    <property type="entry name" value="ALPHA-GALACTOSIDASE C-RELATED"/>
    <property type="match status" value="1"/>
</dbReference>
<evidence type="ECO:0000256" key="1">
    <source>
        <dbReference type="ARBA" id="ARBA00022801"/>
    </source>
</evidence>
<keyword evidence="4" id="KW-1185">Reference proteome</keyword>